<comment type="caution">
    <text evidence="1">The sequence shown here is derived from an EMBL/GenBank/DDBJ whole genome shotgun (WGS) entry which is preliminary data.</text>
</comment>
<evidence type="ECO:0000313" key="1">
    <source>
        <dbReference type="EMBL" id="GBL81254.1"/>
    </source>
</evidence>
<proteinExistence type="predicted"/>
<dbReference type="EMBL" id="BGPR01000025">
    <property type="protein sequence ID" value="GBL81254.1"/>
    <property type="molecule type" value="Genomic_DNA"/>
</dbReference>
<organism evidence="1 2">
    <name type="scientific">Araneus ventricosus</name>
    <name type="common">Orbweaver spider</name>
    <name type="synonym">Epeira ventricosa</name>
    <dbReference type="NCBI Taxonomy" id="182803"/>
    <lineage>
        <taxon>Eukaryota</taxon>
        <taxon>Metazoa</taxon>
        <taxon>Ecdysozoa</taxon>
        <taxon>Arthropoda</taxon>
        <taxon>Chelicerata</taxon>
        <taxon>Arachnida</taxon>
        <taxon>Araneae</taxon>
        <taxon>Araneomorphae</taxon>
        <taxon>Entelegynae</taxon>
        <taxon>Araneoidea</taxon>
        <taxon>Araneidae</taxon>
        <taxon>Araneus</taxon>
    </lineage>
</organism>
<protein>
    <submittedName>
        <fullName evidence="1">Uncharacterized protein</fullName>
    </submittedName>
</protein>
<dbReference type="AlphaFoldDB" id="A0A4Y2AQF7"/>
<gene>
    <name evidence="1" type="ORF">AVEN_143582_1</name>
</gene>
<dbReference type="Proteomes" id="UP000499080">
    <property type="component" value="Unassembled WGS sequence"/>
</dbReference>
<evidence type="ECO:0000313" key="2">
    <source>
        <dbReference type="Proteomes" id="UP000499080"/>
    </source>
</evidence>
<keyword evidence="2" id="KW-1185">Reference proteome</keyword>
<accession>A0A4Y2AQF7</accession>
<reference evidence="1 2" key="1">
    <citation type="journal article" date="2019" name="Sci. Rep.">
        <title>Orb-weaving spider Araneus ventricosus genome elucidates the spidroin gene catalogue.</title>
        <authorList>
            <person name="Kono N."/>
            <person name="Nakamura H."/>
            <person name="Ohtoshi R."/>
            <person name="Moran D.A.P."/>
            <person name="Shinohara A."/>
            <person name="Yoshida Y."/>
            <person name="Fujiwara M."/>
            <person name="Mori M."/>
            <person name="Tomita M."/>
            <person name="Arakawa K."/>
        </authorList>
    </citation>
    <scope>NUCLEOTIDE SEQUENCE [LARGE SCALE GENOMIC DNA]</scope>
</reference>
<sequence length="106" mass="11981">MPYSKRKENKCKKRQSLVILHCQIPVTLFHVGAEDAMLGSSPLQLGSLVLSMFHNMFDTVPKRPVGNIDNLYFVLDGGALIHRVVWPKQETFGDVYTTYTLCPKSL</sequence>
<name>A0A4Y2AQF7_ARAVE</name>